<dbReference type="InterPro" id="IPR050218">
    <property type="entry name" value="LptD"/>
</dbReference>
<dbReference type="InterPro" id="IPR007543">
    <property type="entry name" value="LptD_C"/>
</dbReference>
<evidence type="ECO:0000259" key="1">
    <source>
        <dbReference type="Pfam" id="PF04453"/>
    </source>
</evidence>
<reference evidence="2" key="1">
    <citation type="submission" date="2018-05" db="EMBL/GenBank/DDBJ databases">
        <authorList>
            <person name="Lanie J.A."/>
            <person name="Ng W.-L."/>
            <person name="Kazmierczak K.M."/>
            <person name="Andrzejewski T.M."/>
            <person name="Davidsen T.M."/>
            <person name="Wayne K.J."/>
            <person name="Tettelin H."/>
            <person name="Glass J.I."/>
            <person name="Rusch D."/>
            <person name="Podicherti R."/>
            <person name="Tsui H.-C.T."/>
            <person name="Winkler M.E."/>
        </authorList>
    </citation>
    <scope>NUCLEOTIDE SEQUENCE</scope>
</reference>
<dbReference type="PANTHER" id="PTHR30189">
    <property type="entry name" value="LPS-ASSEMBLY PROTEIN"/>
    <property type="match status" value="1"/>
</dbReference>
<dbReference type="GO" id="GO:1990351">
    <property type="term" value="C:transporter complex"/>
    <property type="evidence" value="ECO:0007669"/>
    <property type="project" value="TreeGrafter"/>
</dbReference>
<feature type="domain" description="LptD C-terminal" evidence="1">
    <location>
        <begin position="313"/>
        <end position="451"/>
    </location>
</feature>
<gene>
    <name evidence="2" type="ORF">METZ01_LOCUS51501</name>
</gene>
<sequence length="451" mass="50912">MGLSMGLTADDLASKFWIHRDDLFHEAGEIPPYCDGAYREPNPILQSDDGLIGGQIRARADSVVYREQGDSMLTGNVRLAERERRIHTEVAILDRGAKHVSIPDGATFFEPGVVIEAARAEVNLDNDTAVMEATEFVLFEPEIRGHADRIERIGNKLVLEGTSLTRCRPGRGAWSFRAETLEMDENTVFAVARKARIDVFGVPVVSVPRFRFPSRDARVSGFLFPTVGYGSNDGIDIALPYYLNLAPNYDATLTPRLMTDRGVEAAMEFRHKTRWTDAGINASILPSDDQYNGTLTRDDFHRNGTAETFNSANRWMLGIKHHGRVGRFRTHVDYSSVSDLDYYADLGADISTTSRYALDRRAELSYLGNDLTANLRFQRFQLLETRASPYERLPEFEASYSKHVGRLSFSMDAAWARFDLDQDPEELMEGIRGNRIHLEPEIRFPMSRSWG</sequence>
<dbReference type="GO" id="GO:0009279">
    <property type="term" value="C:cell outer membrane"/>
    <property type="evidence" value="ECO:0007669"/>
    <property type="project" value="TreeGrafter"/>
</dbReference>
<dbReference type="EMBL" id="UINC01002624">
    <property type="protein sequence ID" value="SUZ98647.1"/>
    <property type="molecule type" value="Genomic_DNA"/>
</dbReference>
<accession>A0A381S8S5</accession>
<evidence type="ECO:0000313" key="2">
    <source>
        <dbReference type="EMBL" id="SUZ98647.1"/>
    </source>
</evidence>
<feature type="non-terminal residue" evidence="2">
    <location>
        <position position="451"/>
    </location>
</feature>
<proteinExistence type="predicted"/>
<dbReference type="AlphaFoldDB" id="A0A381S8S5"/>
<dbReference type="PANTHER" id="PTHR30189:SF1">
    <property type="entry name" value="LPS-ASSEMBLY PROTEIN LPTD"/>
    <property type="match status" value="1"/>
</dbReference>
<protein>
    <recommendedName>
        <fullName evidence="1">LptD C-terminal domain-containing protein</fullName>
    </recommendedName>
</protein>
<organism evidence="2">
    <name type="scientific">marine metagenome</name>
    <dbReference type="NCBI Taxonomy" id="408172"/>
    <lineage>
        <taxon>unclassified sequences</taxon>
        <taxon>metagenomes</taxon>
        <taxon>ecological metagenomes</taxon>
    </lineage>
</organism>
<name>A0A381S8S5_9ZZZZ</name>
<dbReference type="GO" id="GO:0061024">
    <property type="term" value="P:membrane organization"/>
    <property type="evidence" value="ECO:0007669"/>
    <property type="project" value="InterPro"/>
</dbReference>
<dbReference type="Pfam" id="PF04453">
    <property type="entry name" value="LptD"/>
    <property type="match status" value="1"/>
</dbReference>